<evidence type="ECO:0000256" key="2">
    <source>
        <dbReference type="ARBA" id="ARBA00022946"/>
    </source>
</evidence>
<reference evidence="4" key="1">
    <citation type="journal article" date="2011" name="Nat. Genet.">
        <title>The Arabidopsis lyrata genome sequence and the basis of rapid genome size change.</title>
        <authorList>
            <person name="Hu T.T."/>
            <person name="Pattyn P."/>
            <person name="Bakker E.G."/>
            <person name="Cao J."/>
            <person name="Cheng J.-F."/>
            <person name="Clark R.M."/>
            <person name="Fahlgren N."/>
            <person name="Fawcett J.A."/>
            <person name="Grimwood J."/>
            <person name="Gundlach H."/>
            <person name="Haberer G."/>
            <person name="Hollister J.D."/>
            <person name="Ossowski S."/>
            <person name="Ottilar R.P."/>
            <person name="Salamov A.A."/>
            <person name="Schneeberger K."/>
            <person name="Spannagl M."/>
            <person name="Wang X."/>
            <person name="Yang L."/>
            <person name="Nasrallah M.E."/>
            <person name="Bergelson J."/>
            <person name="Carrington J.C."/>
            <person name="Gaut B.S."/>
            <person name="Schmutz J."/>
            <person name="Mayer K.F.X."/>
            <person name="Van de Peer Y."/>
            <person name="Grigoriev I.V."/>
            <person name="Nordborg M."/>
            <person name="Weigel D."/>
            <person name="Guo Y.-L."/>
        </authorList>
    </citation>
    <scope>NUCLEOTIDE SEQUENCE [LARGE SCALE GENOMIC DNA]</scope>
    <source>
        <strain evidence="4">cv. MN47</strain>
    </source>
</reference>
<sequence>MDDSEAFKLSKDGFLLLQFAPSAGVRQYNWGKKQVWFYLLTSYGPLSCNLVKTISLDLVLKDSLFSGHLFSLSK</sequence>
<protein>
    <submittedName>
        <fullName evidence="3">Uncharacterized protein</fullName>
    </submittedName>
</protein>
<proteinExistence type="inferred from homology"/>
<dbReference type="InterPro" id="IPR009044">
    <property type="entry name" value="ssDNA-bd_transcriptional_reg"/>
</dbReference>
<dbReference type="STRING" id="81972.D7L115"/>
<dbReference type="GO" id="GO:0006355">
    <property type="term" value="P:regulation of DNA-templated transcription"/>
    <property type="evidence" value="ECO:0007669"/>
    <property type="project" value="InterPro"/>
</dbReference>
<gene>
    <name evidence="3" type="ORF">ARALYDRAFT_899639</name>
</gene>
<keyword evidence="4" id="KW-1185">Reference proteome</keyword>
<dbReference type="AlphaFoldDB" id="D7L115"/>
<dbReference type="Pfam" id="PF08536">
    <property type="entry name" value="Whirly"/>
    <property type="match status" value="1"/>
</dbReference>
<evidence type="ECO:0000313" key="3">
    <source>
        <dbReference type="EMBL" id="EFH62169.1"/>
    </source>
</evidence>
<comment type="similarity">
    <text evidence="1">Belongs to the Whirly family.</text>
</comment>
<dbReference type="Gene3D" id="2.30.31.10">
    <property type="entry name" value="Transcriptional Coactivator Pc4, Chain A"/>
    <property type="match status" value="1"/>
</dbReference>
<evidence type="ECO:0000313" key="4">
    <source>
        <dbReference type="Proteomes" id="UP000008694"/>
    </source>
</evidence>
<dbReference type="GO" id="GO:0003697">
    <property type="term" value="F:single-stranded DNA binding"/>
    <property type="evidence" value="ECO:0007669"/>
    <property type="project" value="InterPro"/>
</dbReference>
<keyword evidence="2" id="KW-0809">Transit peptide</keyword>
<dbReference type="SUPFAM" id="SSF54447">
    <property type="entry name" value="ssDNA-binding transcriptional regulator domain"/>
    <property type="match status" value="1"/>
</dbReference>
<dbReference type="InterPro" id="IPR013742">
    <property type="entry name" value="Whirly"/>
</dbReference>
<dbReference type="Proteomes" id="UP000008694">
    <property type="component" value="Unassembled WGS sequence"/>
</dbReference>
<organism evidence="4">
    <name type="scientific">Arabidopsis lyrata subsp. lyrata</name>
    <name type="common">Lyre-leaved rock-cress</name>
    <dbReference type="NCBI Taxonomy" id="81972"/>
    <lineage>
        <taxon>Eukaryota</taxon>
        <taxon>Viridiplantae</taxon>
        <taxon>Streptophyta</taxon>
        <taxon>Embryophyta</taxon>
        <taxon>Tracheophyta</taxon>
        <taxon>Spermatophyta</taxon>
        <taxon>Magnoliopsida</taxon>
        <taxon>eudicotyledons</taxon>
        <taxon>Gunneridae</taxon>
        <taxon>Pentapetalae</taxon>
        <taxon>rosids</taxon>
        <taxon>malvids</taxon>
        <taxon>Brassicales</taxon>
        <taxon>Brassicaceae</taxon>
        <taxon>Camelineae</taxon>
        <taxon>Arabidopsis</taxon>
    </lineage>
</organism>
<evidence type="ECO:0000256" key="1">
    <source>
        <dbReference type="ARBA" id="ARBA00006061"/>
    </source>
</evidence>
<dbReference type="HOGENOM" id="CLU_2691124_0_0_1"/>
<name>D7L115_ARALL</name>
<dbReference type="GO" id="GO:0006952">
    <property type="term" value="P:defense response"/>
    <property type="evidence" value="ECO:0007669"/>
    <property type="project" value="InterPro"/>
</dbReference>
<dbReference type="EMBL" id="GL348715">
    <property type="protein sequence ID" value="EFH62169.1"/>
    <property type="molecule type" value="Genomic_DNA"/>
</dbReference>
<dbReference type="Gramene" id="scaffold_303609.1">
    <property type="protein sequence ID" value="scaffold_303609.1"/>
    <property type="gene ID" value="scaffold_303609.1"/>
</dbReference>
<accession>D7L115</accession>